<feature type="domain" description="OmpR/PhoB-type" evidence="7">
    <location>
        <begin position="158"/>
        <end position="257"/>
    </location>
</feature>
<dbReference type="PANTHER" id="PTHR48111">
    <property type="entry name" value="REGULATOR OF RPOS"/>
    <property type="match status" value="1"/>
</dbReference>
<proteinExistence type="predicted"/>
<gene>
    <name evidence="8" type="ORF">MNBD_GAMMA21-2087</name>
</gene>
<keyword evidence="5" id="KW-0804">Transcription</keyword>
<keyword evidence="1" id="KW-0597">Phosphoprotein</keyword>
<dbReference type="GO" id="GO:0006355">
    <property type="term" value="P:regulation of DNA-templated transcription"/>
    <property type="evidence" value="ECO:0007669"/>
    <property type="project" value="InterPro"/>
</dbReference>
<name>A0A3B0ZSH7_9ZZZZ</name>
<dbReference type="PROSITE" id="PS51755">
    <property type="entry name" value="OMPR_PHOB"/>
    <property type="match status" value="1"/>
</dbReference>
<dbReference type="Pfam" id="PF00072">
    <property type="entry name" value="Response_reg"/>
    <property type="match status" value="1"/>
</dbReference>
<evidence type="ECO:0000259" key="7">
    <source>
        <dbReference type="PROSITE" id="PS51755"/>
    </source>
</evidence>
<reference evidence="8" key="1">
    <citation type="submission" date="2018-06" db="EMBL/GenBank/DDBJ databases">
        <authorList>
            <person name="Zhirakovskaya E."/>
        </authorList>
    </citation>
    <scope>NUCLEOTIDE SEQUENCE</scope>
</reference>
<dbReference type="InterPro" id="IPR016032">
    <property type="entry name" value="Sig_transdc_resp-reg_C-effctor"/>
</dbReference>
<evidence type="ECO:0000256" key="3">
    <source>
        <dbReference type="ARBA" id="ARBA00023015"/>
    </source>
</evidence>
<dbReference type="AlphaFoldDB" id="A0A3B0ZSH7"/>
<evidence type="ECO:0000256" key="1">
    <source>
        <dbReference type="ARBA" id="ARBA00022553"/>
    </source>
</evidence>
<dbReference type="InterPro" id="IPR001789">
    <property type="entry name" value="Sig_transdc_resp-reg_receiver"/>
</dbReference>
<dbReference type="GO" id="GO:0032993">
    <property type="term" value="C:protein-DNA complex"/>
    <property type="evidence" value="ECO:0007669"/>
    <property type="project" value="TreeGrafter"/>
</dbReference>
<dbReference type="SUPFAM" id="SSF52172">
    <property type="entry name" value="CheY-like"/>
    <property type="match status" value="1"/>
</dbReference>
<dbReference type="Gene3D" id="1.10.10.10">
    <property type="entry name" value="Winged helix-like DNA-binding domain superfamily/Winged helix DNA-binding domain"/>
    <property type="match status" value="1"/>
</dbReference>
<dbReference type="CDD" id="cd17574">
    <property type="entry name" value="REC_OmpR"/>
    <property type="match status" value="1"/>
</dbReference>
<evidence type="ECO:0000256" key="5">
    <source>
        <dbReference type="ARBA" id="ARBA00023163"/>
    </source>
</evidence>
<dbReference type="SMART" id="SM00448">
    <property type="entry name" value="REC"/>
    <property type="match status" value="1"/>
</dbReference>
<dbReference type="InterPro" id="IPR011006">
    <property type="entry name" value="CheY-like_superfamily"/>
</dbReference>
<keyword evidence="4" id="KW-0238">DNA-binding</keyword>
<keyword evidence="3" id="KW-0805">Transcription regulation</keyword>
<dbReference type="Gene3D" id="3.40.50.2300">
    <property type="match status" value="1"/>
</dbReference>
<dbReference type="PROSITE" id="PS50110">
    <property type="entry name" value="RESPONSE_REGULATORY"/>
    <property type="match status" value="1"/>
</dbReference>
<protein>
    <submittedName>
        <fullName evidence="8">Phosphate regulon transcriptional regulatory protein PhoB (SphR)</fullName>
    </submittedName>
</protein>
<evidence type="ECO:0000313" key="8">
    <source>
        <dbReference type="EMBL" id="VAW91043.1"/>
    </source>
</evidence>
<dbReference type="Pfam" id="PF00486">
    <property type="entry name" value="Trans_reg_C"/>
    <property type="match status" value="1"/>
</dbReference>
<evidence type="ECO:0000259" key="6">
    <source>
        <dbReference type="PROSITE" id="PS50110"/>
    </source>
</evidence>
<dbReference type="SMART" id="SM00862">
    <property type="entry name" value="Trans_reg_C"/>
    <property type="match status" value="1"/>
</dbReference>
<sequence>MAHSGRLCHNQNIYNPKLLNNNTYNFSGVNLRIALVDDDKHLAQAMKLWMEEQKYDVVYFQNGRDFTSALRKESFDLYILDWVMPDFDGEQVLAWLSEQTEHSTPVIFVTQRDSEEDIANILNMGADDYITKPVRQKELLARISAVARRSQSGAAAQKEILEHPPYRINLTSHTLFMNDDLVKLTQKEFELVSFMFKNLGRLLSRGHILSSVWGHGSEFTTRTVDTHISRIRKKLQLSPENGWRLSAIYHQGYRLEEVDSEELAAAKKKS</sequence>
<dbReference type="InterPro" id="IPR039420">
    <property type="entry name" value="WalR-like"/>
</dbReference>
<dbReference type="SUPFAM" id="SSF46894">
    <property type="entry name" value="C-terminal effector domain of the bipartite response regulators"/>
    <property type="match status" value="1"/>
</dbReference>
<evidence type="ECO:0000256" key="4">
    <source>
        <dbReference type="ARBA" id="ARBA00023125"/>
    </source>
</evidence>
<feature type="domain" description="Response regulatory" evidence="6">
    <location>
        <begin position="32"/>
        <end position="147"/>
    </location>
</feature>
<accession>A0A3B0ZSH7</accession>
<dbReference type="GO" id="GO:0000156">
    <property type="term" value="F:phosphorelay response regulator activity"/>
    <property type="evidence" value="ECO:0007669"/>
    <property type="project" value="TreeGrafter"/>
</dbReference>
<dbReference type="EMBL" id="UOFR01000009">
    <property type="protein sequence ID" value="VAW91043.1"/>
    <property type="molecule type" value="Genomic_DNA"/>
</dbReference>
<dbReference type="CDD" id="cd00383">
    <property type="entry name" value="trans_reg_C"/>
    <property type="match status" value="1"/>
</dbReference>
<dbReference type="PANTHER" id="PTHR48111:SF1">
    <property type="entry name" value="TWO-COMPONENT RESPONSE REGULATOR ORR33"/>
    <property type="match status" value="1"/>
</dbReference>
<evidence type="ECO:0000256" key="2">
    <source>
        <dbReference type="ARBA" id="ARBA00023012"/>
    </source>
</evidence>
<organism evidence="8">
    <name type="scientific">hydrothermal vent metagenome</name>
    <dbReference type="NCBI Taxonomy" id="652676"/>
    <lineage>
        <taxon>unclassified sequences</taxon>
        <taxon>metagenomes</taxon>
        <taxon>ecological metagenomes</taxon>
    </lineage>
</organism>
<dbReference type="InterPro" id="IPR036388">
    <property type="entry name" value="WH-like_DNA-bd_sf"/>
</dbReference>
<keyword evidence="2" id="KW-0902">Two-component regulatory system</keyword>
<dbReference type="GO" id="GO:0000976">
    <property type="term" value="F:transcription cis-regulatory region binding"/>
    <property type="evidence" value="ECO:0007669"/>
    <property type="project" value="TreeGrafter"/>
</dbReference>
<dbReference type="InterPro" id="IPR001867">
    <property type="entry name" value="OmpR/PhoB-type_DNA-bd"/>
</dbReference>
<dbReference type="GO" id="GO:0005829">
    <property type="term" value="C:cytosol"/>
    <property type="evidence" value="ECO:0007669"/>
    <property type="project" value="TreeGrafter"/>
</dbReference>